<dbReference type="STRING" id="1805282.AUJ44_00230"/>
<proteinExistence type="predicted"/>
<evidence type="ECO:0000313" key="1">
    <source>
        <dbReference type="EMBL" id="OIO33515.1"/>
    </source>
</evidence>
<gene>
    <name evidence="1" type="ORF">AUJ44_00230</name>
</gene>
<comment type="caution">
    <text evidence="1">The sequence shown here is derived from an EMBL/GenBank/DDBJ whole genome shotgun (WGS) entry which is preliminary data.</text>
</comment>
<name>A0A1J4VBR8_9BACT</name>
<organism evidence="1 2">
    <name type="scientific">Candidatus Nomurabacteria bacterium CG1_02_47_685</name>
    <dbReference type="NCBI Taxonomy" id="1805282"/>
    <lineage>
        <taxon>Bacteria</taxon>
        <taxon>Candidatus Nomuraibacteriota</taxon>
    </lineage>
</organism>
<evidence type="ECO:0000313" key="2">
    <source>
        <dbReference type="Proteomes" id="UP000183206"/>
    </source>
</evidence>
<reference evidence="1 2" key="1">
    <citation type="journal article" date="2016" name="Environ. Microbiol.">
        <title>Genomic resolution of a cold subsurface aquifer community provides metabolic insights for novel microbes adapted to high CO concentrations.</title>
        <authorList>
            <person name="Probst A.J."/>
            <person name="Castelle C.J."/>
            <person name="Singh A."/>
            <person name="Brown C.T."/>
            <person name="Anantharaman K."/>
            <person name="Sharon I."/>
            <person name="Hug L.A."/>
            <person name="Burstein D."/>
            <person name="Emerson J.B."/>
            <person name="Thomas B.C."/>
            <person name="Banfield J.F."/>
        </authorList>
    </citation>
    <scope>NUCLEOTIDE SEQUENCE [LARGE SCALE GENOMIC DNA]</scope>
    <source>
        <strain evidence="1">CG1_02_47_685</strain>
    </source>
</reference>
<sequence length="262" mass="29590">MMQIIDFLKLDPQRLNMTMVEMGMADFNNLPFPAILECLGMWSDRKTEENFLPQRLSGKIDLSTDIQQLRKDGKVADTIGPTKVPLGTPVCFSTLLGTGPKAYIRQYIEVAKIICRPSSGLRFVIWLEDTLTTLKYGWDASAKQRAIAAYASFFKIEFPECEIIISSEIAPVGVPKSFSEKLGNITAEEFISALPFHMRNPMFIKTLDIVHFVWNCYLLHRFPGVYLAGANNKRHFQLFRKVSGQQITAILLPLGSENLANH</sequence>
<dbReference type="Proteomes" id="UP000183206">
    <property type="component" value="Unassembled WGS sequence"/>
</dbReference>
<protein>
    <submittedName>
        <fullName evidence="1">Uncharacterized protein</fullName>
    </submittedName>
</protein>
<accession>A0A1J4VBR8</accession>
<dbReference type="EMBL" id="MNVO01000005">
    <property type="protein sequence ID" value="OIO33515.1"/>
    <property type="molecule type" value="Genomic_DNA"/>
</dbReference>
<dbReference type="AlphaFoldDB" id="A0A1J4VBR8"/>